<keyword evidence="1" id="KW-0560">Oxidoreductase</keyword>
<accession>A0A6J5QMT4</accession>
<gene>
    <name evidence="1" type="ORF">UFOVP1130_115</name>
</gene>
<sequence>MINANDYLDGDDLYQVKGVLNHPNYHFIDKNVHVIKNFTTQEERDWFIAIAEAGTEHQWDRDKREWWNNKILWVGEDNQSHPNIVNVMNRIRVLFDDQSEEKWSFGGLITVHRMQPGEAMFEHSDNPSGTDGTTNYVQFGMVLYHNQFNGGEIVYKYRDVQYKPEPGDLIMHPGTTKYTHYTLPVLPGPNRYVSTTFAFDPVVARLRENNMVFENLTTGEAEGDIDPVTLYQKNAE</sequence>
<evidence type="ECO:0000313" key="1">
    <source>
        <dbReference type="EMBL" id="CAB4185753.1"/>
    </source>
</evidence>
<name>A0A6J5QMT4_9CAUD</name>
<reference evidence="1" key="1">
    <citation type="submission" date="2020-05" db="EMBL/GenBank/DDBJ databases">
        <authorList>
            <person name="Chiriac C."/>
            <person name="Salcher M."/>
            <person name="Ghai R."/>
            <person name="Kavagutti S V."/>
        </authorList>
    </citation>
    <scope>NUCLEOTIDE SEQUENCE</scope>
</reference>
<protein>
    <submittedName>
        <fullName evidence="1">Oxoglutarate/iron-dependent dioxygenase</fullName>
    </submittedName>
</protein>
<dbReference type="EMBL" id="LR797078">
    <property type="protein sequence ID" value="CAB4185753.1"/>
    <property type="molecule type" value="Genomic_DNA"/>
</dbReference>
<dbReference type="Gene3D" id="2.60.120.620">
    <property type="entry name" value="q2cbj1_9rhob like domain"/>
    <property type="match status" value="1"/>
</dbReference>
<organism evidence="1">
    <name type="scientific">uncultured Caudovirales phage</name>
    <dbReference type="NCBI Taxonomy" id="2100421"/>
    <lineage>
        <taxon>Viruses</taxon>
        <taxon>Duplodnaviria</taxon>
        <taxon>Heunggongvirae</taxon>
        <taxon>Uroviricota</taxon>
        <taxon>Caudoviricetes</taxon>
        <taxon>Peduoviridae</taxon>
        <taxon>Maltschvirus</taxon>
        <taxon>Maltschvirus maltsch</taxon>
    </lineage>
</organism>
<proteinExistence type="predicted"/>
<keyword evidence="1" id="KW-0223">Dioxygenase</keyword>
<dbReference type="GO" id="GO:0051213">
    <property type="term" value="F:dioxygenase activity"/>
    <property type="evidence" value="ECO:0007669"/>
    <property type="project" value="UniProtKB-KW"/>
</dbReference>